<dbReference type="EMBL" id="WVUH01000469">
    <property type="protein sequence ID" value="MBO4210383.1"/>
    <property type="molecule type" value="Genomic_DNA"/>
</dbReference>
<accession>A0ABS3W0U8</accession>
<name>A0ABS3W0U8_MICEH</name>
<dbReference type="SUPFAM" id="SSF52540">
    <property type="entry name" value="P-loop containing nucleoside triphosphate hydrolases"/>
    <property type="match status" value="1"/>
</dbReference>
<evidence type="ECO:0008006" key="3">
    <source>
        <dbReference type="Google" id="ProtNLM"/>
    </source>
</evidence>
<protein>
    <recommendedName>
        <fullName evidence="3">Sulfotransferase family protein</fullName>
    </recommendedName>
</protein>
<gene>
    <name evidence="1" type="ORF">GSF22_30970</name>
</gene>
<dbReference type="Gene3D" id="3.40.50.300">
    <property type="entry name" value="P-loop containing nucleotide triphosphate hydrolases"/>
    <property type="match status" value="1"/>
</dbReference>
<reference evidence="1 2" key="1">
    <citation type="submission" date="2019-12" db="EMBL/GenBank/DDBJ databases">
        <title>Whole genome sequencing of endophytic Actinobacterium Micromonospora sp. MPMI6T.</title>
        <authorList>
            <person name="Evv R."/>
            <person name="Podile A.R."/>
        </authorList>
    </citation>
    <scope>NUCLEOTIDE SEQUENCE [LARGE SCALE GENOMIC DNA]</scope>
    <source>
        <strain evidence="1 2">MPMI6</strain>
    </source>
</reference>
<proteinExistence type="predicted"/>
<evidence type="ECO:0000313" key="1">
    <source>
        <dbReference type="EMBL" id="MBO4210383.1"/>
    </source>
</evidence>
<dbReference type="InterPro" id="IPR027417">
    <property type="entry name" value="P-loop_NTPase"/>
</dbReference>
<comment type="caution">
    <text evidence="1">The sequence shown here is derived from an EMBL/GenBank/DDBJ whole genome shotgun (WGS) entry which is preliminary data.</text>
</comment>
<dbReference type="Proteomes" id="UP000823521">
    <property type="component" value="Unassembled WGS sequence"/>
</dbReference>
<organism evidence="1 2">
    <name type="scientific">Micromonospora echinofusca</name>
    <dbReference type="NCBI Taxonomy" id="47858"/>
    <lineage>
        <taxon>Bacteria</taxon>
        <taxon>Bacillati</taxon>
        <taxon>Actinomycetota</taxon>
        <taxon>Actinomycetes</taxon>
        <taxon>Micromonosporales</taxon>
        <taxon>Micromonosporaceae</taxon>
        <taxon>Micromonospora</taxon>
    </lineage>
</organism>
<keyword evidence="2" id="KW-1185">Reference proteome</keyword>
<sequence length="313" mass="35060">MVISLMKSGTHLIQELMVALGYGIYGQSRIPAEIRPVLDDATRDRVARMVYDEQTYAELAAGDPASFAKAGDEAWEALGWAWQQRLGMPLVNRYGVAVTNNGLIEQALRRTATSTFATTPGNVCWVLPELDIKKVDGRFLQEWTETGLPRILFMYRDPRDVLLSMVNFLCGRTAQGYGNFSEFQIFNRILESKADLSEKLTYALTDPAFPVSGDHERALWLLNHPNVCQVSFEQLVGARGGGSDELQAATVARVLDFLGCDDSPDQLVEKLFRTDSFSFFKGQIGSWREAFGPEHEELLAERLGRMVRLYGYA</sequence>
<evidence type="ECO:0000313" key="2">
    <source>
        <dbReference type="Proteomes" id="UP000823521"/>
    </source>
</evidence>
<dbReference type="RefSeq" id="WP_208817474.1">
    <property type="nucleotide sequence ID" value="NZ_WVUH01000469.1"/>
</dbReference>